<dbReference type="Gene3D" id="3.40.50.300">
    <property type="entry name" value="P-loop containing nucleotide triphosphate hydrolases"/>
    <property type="match status" value="1"/>
</dbReference>
<dbReference type="Proteomes" id="UP000253727">
    <property type="component" value="Unassembled WGS sequence"/>
</dbReference>
<dbReference type="InterPro" id="IPR021871">
    <property type="entry name" value="DUF3482"/>
</dbReference>
<comment type="caution">
    <text evidence="2">The sequence shown here is derived from an EMBL/GenBank/DDBJ whole genome shotgun (WGS) entry which is preliminary data.</text>
</comment>
<reference evidence="2 3" key="1">
    <citation type="submission" date="2018-04" db="EMBL/GenBank/DDBJ databases">
        <title>Altererythrobacter sp. HME9302 genome sequencing and assembly.</title>
        <authorList>
            <person name="Kang H."/>
            <person name="Kim H."/>
            <person name="Joh K."/>
        </authorList>
    </citation>
    <scope>NUCLEOTIDE SEQUENCE [LARGE SCALE GENOMIC DNA]</scope>
    <source>
        <strain evidence="2 3">HME9302</strain>
    </source>
</reference>
<organism evidence="2 3">
    <name type="scientific">Alteripontixanthobacter maritimus</name>
    <dbReference type="NCBI Taxonomy" id="2161824"/>
    <lineage>
        <taxon>Bacteria</taxon>
        <taxon>Pseudomonadati</taxon>
        <taxon>Pseudomonadota</taxon>
        <taxon>Alphaproteobacteria</taxon>
        <taxon>Sphingomonadales</taxon>
        <taxon>Erythrobacteraceae</taxon>
        <taxon>Alteripontixanthobacter</taxon>
    </lineage>
</organism>
<gene>
    <name evidence="2" type="ORF">HME9302_00205</name>
</gene>
<evidence type="ECO:0000313" key="3">
    <source>
        <dbReference type="Proteomes" id="UP000253727"/>
    </source>
</evidence>
<keyword evidence="3" id="KW-1185">Reference proteome</keyword>
<proteinExistence type="predicted"/>
<dbReference type="GO" id="GO:0005525">
    <property type="term" value="F:GTP binding"/>
    <property type="evidence" value="ECO:0007669"/>
    <property type="project" value="InterPro"/>
</dbReference>
<protein>
    <recommendedName>
        <fullName evidence="1">G domain-containing protein</fullName>
    </recommendedName>
</protein>
<dbReference type="EMBL" id="QBKA01000002">
    <property type="protein sequence ID" value="RDC59028.1"/>
    <property type="molecule type" value="Genomic_DNA"/>
</dbReference>
<dbReference type="Pfam" id="PF11981">
    <property type="entry name" value="DUF3482"/>
    <property type="match status" value="1"/>
</dbReference>
<dbReference type="SUPFAM" id="SSF52540">
    <property type="entry name" value="P-loop containing nucleoside triphosphate hydrolases"/>
    <property type="match status" value="1"/>
</dbReference>
<name>A0A369Q9R1_9SPHN</name>
<sequence length="486" mass="52324">MTELHTEGTAINLSLISHTNAGKTTLARTLLGRDVGEVRDAAHVTDLASGYVLVQSGADTLMLWDTPGFGDTARLLDRLRLSGNPIGWMLTQVWDRFRERPLWSSQQAVKNAREQADVILYLVNAAEDPAAASYVALEMDVLEWIGKPVLLLLNQMGPPREDTTDEIMRWQNHLGERGIVAGALPMDAFARVWVQEGALLDTVAPLLPPEKAGAMAALKAEWEDINLARFRASMTALAEALAQAATDRESVRGSTWRDELGSALRAGRGERPETREAMTKLAERLAAGTHSSTDALIQLHGLSGKASRKVLERIAADYRSEEKTPEGAAALLGGLASGAVTGLAADLAAGGLTLGGGMIVGGILGALGGGGLARGINMAKGEDGSVVRWSDDFFADLVGTSLLRYLAVAHFGRGRGEWEEGEHPAFWHDRVRAVVEKHRETIDRLHRDARRMDAGELAGGIDDVMRQMGAQLLIDLYPKAAQVLSR</sequence>
<dbReference type="AlphaFoldDB" id="A0A369Q9R1"/>
<dbReference type="CDD" id="cd00882">
    <property type="entry name" value="Ras_like_GTPase"/>
    <property type="match status" value="1"/>
</dbReference>
<dbReference type="InterPro" id="IPR027417">
    <property type="entry name" value="P-loop_NTPase"/>
</dbReference>
<accession>A0A369Q9R1</accession>
<evidence type="ECO:0000313" key="2">
    <source>
        <dbReference type="EMBL" id="RDC59028.1"/>
    </source>
</evidence>
<dbReference type="OrthoDB" id="5406017at2"/>
<dbReference type="InterPro" id="IPR006073">
    <property type="entry name" value="GTP-bd"/>
</dbReference>
<dbReference type="RefSeq" id="WP_115365454.1">
    <property type="nucleotide sequence ID" value="NZ_QBKA01000002.1"/>
</dbReference>
<feature type="domain" description="G" evidence="1">
    <location>
        <begin position="15"/>
        <end position="155"/>
    </location>
</feature>
<evidence type="ECO:0000259" key="1">
    <source>
        <dbReference type="Pfam" id="PF01926"/>
    </source>
</evidence>
<dbReference type="Pfam" id="PF01926">
    <property type="entry name" value="MMR_HSR1"/>
    <property type="match status" value="1"/>
</dbReference>